<feature type="transmembrane region" description="Helical" evidence="1">
    <location>
        <begin position="153"/>
        <end position="175"/>
    </location>
</feature>
<organism evidence="3 4">
    <name type="scientific">Oikopleura dioica</name>
    <name type="common">Tunicate</name>
    <dbReference type="NCBI Taxonomy" id="34765"/>
    <lineage>
        <taxon>Eukaryota</taxon>
        <taxon>Metazoa</taxon>
        <taxon>Chordata</taxon>
        <taxon>Tunicata</taxon>
        <taxon>Appendicularia</taxon>
        <taxon>Copelata</taxon>
        <taxon>Oikopleuridae</taxon>
        <taxon>Oikopleura</taxon>
    </lineage>
</organism>
<feature type="chain" id="PRO_5045280192" evidence="2">
    <location>
        <begin position="21"/>
        <end position="198"/>
    </location>
</feature>
<sequence length="198" mass="23159">MNALYRFIAILCLFNSRAWSSTIKWYPSSVHGFIEQKIGSSAIITCCIHDRWTNFTLFYMPYNNSTGFKHRTRVTTFLDKEEGNYEFYDSLGNSTDRFKVERTSGCVFEPGFEQIDITINDIQLGDEGFYFHEVDNVKYYSTWIIVLEYEPGLLQGAVLLGVLVFFALLCTCGWCREKQYQKSRKKKQLYLKSLNRIS</sequence>
<evidence type="ECO:0000256" key="2">
    <source>
        <dbReference type="SAM" id="SignalP"/>
    </source>
</evidence>
<keyword evidence="4" id="KW-1185">Reference proteome</keyword>
<evidence type="ECO:0000313" key="3">
    <source>
        <dbReference type="EMBL" id="CAG5107574.1"/>
    </source>
</evidence>
<keyword evidence="1" id="KW-1133">Transmembrane helix</keyword>
<keyword evidence="1" id="KW-0472">Membrane</keyword>
<dbReference type="Proteomes" id="UP001158576">
    <property type="component" value="Chromosome 1"/>
</dbReference>
<protein>
    <submittedName>
        <fullName evidence="3">Oidioi.mRNA.OKI2018_I69.chr1.g3393.t1.cds</fullName>
    </submittedName>
</protein>
<dbReference type="EMBL" id="OU015566">
    <property type="protein sequence ID" value="CAG5107574.1"/>
    <property type="molecule type" value="Genomic_DNA"/>
</dbReference>
<evidence type="ECO:0000313" key="4">
    <source>
        <dbReference type="Proteomes" id="UP001158576"/>
    </source>
</evidence>
<proteinExistence type="predicted"/>
<keyword evidence="1" id="KW-0812">Transmembrane</keyword>
<gene>
    <name evidence="3" type="ORF">OKIOD_LOCUS12158</name>
</gene>
<evidence type="ECO:0000256" key="1">
    <source>
        <dbReference type="SAM" id="Phobius"/>
    </source>
</evidence>
<name>A0ABN7SUK8_OIKDI</name>
<feature type="signal peptide" evidence="2">
    <location>
        <begin position="1"/>
        <end position="20"/>
    </location>
</feature>
<accession>A0ABN7SUK8</accession>
<keyword evidence="2" id="KW-0732">Signal</keyword>
<reference evidence="3 4" key="1">
    <citation type="submission" date="2021-04" db="EMBL/GenBank/DDBJ databases">
        <authorList>
            <person name="Bliznina A."/>
        </authorList>
    </citation>
    <scope>NUCLEOTIDE SEQUENCE [LARGE SCALE GENOMIC DNA]</scope>
</reference>